<comment type="similarity">
    <text evidence="1">Belongs to the UPF0749 family.</text>
</comment>
<protein>
    <submittedName>
        <fullName evidence="3">Uncharacterized protein YlxW (UPF0749 family)</fullName>
    </submittedName>
</protein>
<name>A0A4R3L060_9FIRM</name>
<sequence>MNNVKKPSIIILIFSIFLGMFMAGQFKQNTPTIAPVTLRSIQTTKDNIDTLNKEIEDLNALLKEKEEQLNVLESIASGDENIIDVLNDELEKYKNLAGFEEVEGPGVIITMQDNMAEGPFGENFNSDVIHDIDVLRIINDLRCAEAEAISVNGQRILSMSEIKCGGPIIRVNGKSLGTPFVIKAIGNPKLLSAAINAPNTYAYALKHIDQIYIELTTEDNIRIPAYNGKFNFKYAKPLKEGD</sequence>
<dbReference type="PANTHER" id="PTHR37313:SF2">
    <property type="entry name" value="UPF0749 PROTEIN YLXX"/>
    <property type="match status" value="1"/>
</dbReference>
<keyword evidence="2" id="KW-0175">Coiled coil</keyword>
<feature type="coiled-coil region" evidence="2">
    <location>
        <begin position="41"/>
        <end position="103"/>
    </location>
</feature>
<dbReference type="Pfam" id="PF05949">
    <property type="entry name" value="DUF881"/>
    <property type="match status" value="1"/>
</dbReference>
<reference evidence="3 4" key="1">
    <citation type="submission" date="2019-03" db="EMBL/GenBank/DDBJ databases">
        <title>Genomic Encyclopedia of Type Strains, Phase IV (KMG-IV): sequencing the most valuable type-strain genomes for metagenomic binning, comparative biology and taxonomic classification.</title>
        <authorList>
            <person name="Goeker M."/>
        </authorList>
    </citation>
    <scope>NUCLEOTIDE SEQUENCE [LARGE SCALE GENOMIC DNA]</scope>
    <source>
        <strain evidence="3 4">DSM 26752</strain>
    </source>
</reference>
<dbReference type="OrthoDB" id="9776196at2"/>
<accession>A0A4R3L060</accession>
<keyword evidence="4" id="KW-1185">Reference proteome</keyword>
<evidence type="ECO:0000313" key="4">
    <source>
        <dbReference type="Proteomes" id="UP000294567"/>
    </source>
</evidence>
<organism evidence="3 4">
    <name type="scientific">Keratinibaculum paraultunense</name>
    <dbReference type="NCBI Taxonomy" id="1278232"/>
    <lineage>
        <taxon>Bacteria</taxon>
        <taxon>Bacillati</taxon>
        <taxon>Bacillota</taxon>
        <taxon>Tissierellia</taxon>
        <taxon>Tissierellales</taxon>
        <taxon>Tepidimicrobiaceae</taxon>
        <taxon>Keratinibaculum</taxon>
    </lineage>
</organism>
<dbReference type="Proteomes" id="UP000294567">
    <property type="component" value="Unassembled WGS sequence"/>
</dbReference>
<dbReference type="EMBL" id="SMAE01000002">
    <property type="protein sequence ID" value="TCS91265.1"/>
    <property type="molecule type" value="Genomic_DNA"/>
</dbReference>
<dbReference type="AlphaFoldDB" id="A0A4R3L060"/>
<dbReference type="Gene3D" id="3.30.70.1880">
    <property type="entry name" value="Protein of unknown function DUF881"/>
    <property type="match status" value="1"/>
</dbReference>
<gene>
    <name evidence="3" type="ORF">EDD65_102197</name>
</gene>
<evidence type="ECO:0000313" key="3">
    <source>
        <dbReference type="EMBL" id="TCS91265.1"/>
    </source>
</evidence>
<proteinExistence type="inferred from homology"/>
<dbReference type="RefSeq" id="WP_132025980.1">
    <property type="nucleotide sequence ID" value="NZ_CP068564.1"/>
</dbReference>
<dbReference type="PANTHER" id="PTHR37313">
    <property type="entry name" value="UPF0749 PROTEIN RV1825"/>
    <property type="match status" value="1"/>
</dbReference>
<comment type="caution">
    <text evidence="3">The sequence shown here is derived from an EMBL/GenBank/DDBJ whole genome shotgun (WGS) entry which is preliminary data.</text>
</comment>
<evidence type="ECO:0000256" key="2">
    <source>
        <dbReference type="SAM" id="Coils"/>
    </source>
</evidence>
<dbReference type="InterPro" id="IPR010273">
    <property type="entry name" value="DUF881"/>
</dbReference>
<evidence type="ECO:0000256" key="1">
    <source>
        <dbReference type="ARBA" id="ARBA00009108"/>
    </source>
</evidence>